<gene>
    <name evidence="2" type="ORF">HAX54_016500</name>
</gene>
<comment type="caution">
    <text evidence="2">The sequence shown here is derived from an EMBL/GenBank/DDBJ whole genome shotgun (WGS) entry which is preliminary data.</text>
</comment>
<reference evidence="2 3" key="1">
    <citation type="journal article" date="2021" name="BMC Genomics">
        <title>Datura genome reveals duplications of psychoactive alkaloid biosynthetic genes and high mutation rate following tissue culture.</title>
        <authorList>
            <person name="Rajewski A."/>
            <person name="Carter-House D."/>
            <person name="Stajich J."/>
            <person name="Litt A."/>
        </authorList>
    </citation>
    <scope>NUCLEOTIDE SEQUENCE [LARGE SCALE GENOMIC DNA]</scope>
    <source>
        <strain evidence="2">AR-01</strain>
    </source>
</reference>
<feature type="chain" id="PRO_5046859818" evidence="1">
    <location>
        <begin position="20"/>
        <end position="216"/>
    </location>
</feature>
<evidence type="ECO:0000256" key="1">
    <source>
        <dbReference type="SAM" id="SignalP"/>
    </source>
</evidence>
<protein>
    <submittedName>
        <fullName evidence="2">Uncharacterized protein</fullName>
    </submittedName>
</protein>
<dbReference type="EMBL" id="JACEIK010002069">
    <property type="protein sequence ID" value="MCD9558871.1"/>
    <property type="molecule type" value="Genomic_DNA"/>
</dbReference>
<keyword evidence="3" id="KW-1185">Reference proteome</keyword>
<sequence>MSFVLWIQSLLTFLLRFIAKEPPCDDSFITEYNVYKQQPWETNRYGRHCGGVHDHTSSYRYFITPIPKGKKADFAGPWVKKLGLGSRINVDRVMKEYVLSDTLLKKFNKSEFRDYVICTIKKKTKKDSSFVEEARVDTEVTSGVNFVEPLMDGVITPVHIVEQMVQIQEAAVVSGQTTSSQIQESMIVPMPENNDPEIMDICAGDTVLEKNQTQQE</sequence>
<keyword evidence="1" id="KW-0732">Signal</keyword>
<organism evidence="2 3">
    <name type="scientific">Datura stramonium</name>
    <name type="common">Jimsonweed</name>
    <name type="synonym">Common thornapple</name>
    <dbReference type="NCBI Taxonomy" id="4076"/>
    <lineage>
        <taxon>Eukaryota</taxon>
        <taxon>Viridiplantae</taxon>
        <taxon>Streptophyta</taxon>
        <taxon>Embryophyta</taxon>
        <taxon>Tracheophyta</taxon>
        <taxon>Spermatophyta</taxon>
        <taxon>Magnoliopsida</taxon>
        <taxon>eudicotyledons</taxon>
        <taxon>Gunneridae</taxon>
        <taxon>Pentapetalae</taxon>
        <taxon>asterids</taxon>
        <taxon>lamiids</taxon>
        <taxon>Solanales</taxon>
        <taxon>Solanaceae</taxon>
        <taxon>Solanoideae</taxon>
        <taxon>Datureae</taxon>
        <taxon>Datura</taxon>
    </lineage>
</organism>
<feature type="signal peptide" evidence="1">
    <location>
        <begin position="1"/>
        <end position="19"/>
    </location>
</feature>
<evidence type="ECO:0000313" key="2">
    <source>
        <dbReference type="EMBL" id="MCD9558871.1"/>
    </source>
</evidence>
<dbReference type="Proteomes" id="UP000823775">
    <property type="component" value="Unassembled WGS sequence"/>
</dbReference>
<name>A0ABS8UJ38_DATST</name>
<evidence type="ECO:0000313" key="3">
    <source>
        <dbReference type="Proteomes" id="UP000823775"/>
    </source>
</evidence>
<proteinExistence type="predicted"/>
<accession>A0ABS8UJ38</accession>